<comment type="caution">
    <text evidence="1">The sequence shown here is derived from an EMBL/GenBank/DDBJ whole genome shotgun (WGS) entry which is preliminary data.</text>
</comment>
<protein>
    <submittedName>
        <fullName evidence="1">Uncharacterized protein</fullName>
    </submittedName>
</protein>
<evidence type="ECO:0000313" key="1">
    <source>
        <dbReference type="EMBL" id="MBB4189958.1"/>
    </source>
</evidence>
<organism evidence="1 2">
    <name type="scientific">Rhizobium aethiopicum</name>
    <dbReference type="NCBI Taxonomy" id="1138170"/>
    <lineage>
        <taxon>Bacteria</taxon>
        <taxon>Pseudomonadati</taxon>
        <taxon>Pseudomonadota</taxon>
        <taxon>Alphaproteobacteria</taxon>
        <taxon>Hyphomicrobiales</taxon>
        <taxon>Rhizobiaceae</taxon>
        <taxon>Rhizobium/Agrobacterium group</taxon>
        <taxon>Rhizobium</taxon>
    </lineage>
</organism>
<dbReference type="Proteomes" id="UP000524492">
    <property type="component" value="Unassembled WGS sequence"/>
</dbReference>
<evidence type="ECO:0000313" key="2">
    <source>
        <dbReference type="Proteomes" id="UP000524492"/>
    </source>
</evidence>
<gene>
    <name evidence="1" type="ORF">GGD53_000074</name>
</gene>
<name>A0A7W6MD28_9HYPH</name>
<dbReference type="RefSeq" id="WP_281413891.1">
    <property type="nucleotide sequence ID" value="NZ_JACIFV010000001.1"/>
</dbReference>
<dbReference type="EMBL" id="JACIFV010000001">
    <property type="protein sequence ID" value="MBB4189958.1"/>
    <property type="molecule type" value="Genomic_DNA"/>
</dbReference>
<dbReference type="AlphaFoldDB" id="A0A7W6MD28"/>
<sequence length="42" mass="4792">MDLFDIREGSRSINAVNRQHQLHIRAEVPYAVELDPDGMLNA</sequence>
<accession>A0A7W6MD28</accession>
<proteinExistence type="predicted"/>
<keyword evidence="2" id="KW-1185">Reference proteome</keyword>
<reference evidence="1 2" key="1">
    <citation type="submission" date="2020-08" db="EMBL/GenBank/DDBJ databases">
        <title>Genomic Encyclopedia of Type Strains, Phase IV (KMG-V): Genome sequencing to study the core and pangenomes of soil and plant-associated prokaryotes.</title>
        <authorList>
            <person name="Whitman W."/>
        </authorList>
    </citation>
    <scope>NUCLEOTIDE SEQUENCE [LARGE SCALE GENOMIC DNA]</scope>
    <source>
        <strain evidence="1 2">SEMIA 4074</strain>
    </source>
</reference>